<dbReference type="PANTHER" id="PTHR20765">
    <property type="entry name" value="SOLUTE CARRIER FAMILY 43 MEMBER 3-RELATED"/>
    <property type="match status" value="1"/>
</dbReference>
<keyword evidence="1" id="KW-1133">Transmembrane helix</keyword>
<keyword evidence="1" id="KW-0472">Membrane</keyword>
<organism evidence="2">
    <name type="scientific">Arion vulgaris</name>
    <dbReference type="NCBI Taxonomy" id="1028688"/>
    <lineage>
        <taxon>Eukaryota</taxon>
        <taxon>Metazoa</taxon>
        <taxon>Spiralia</taxon>
        <taxon>Lophotrochozoa</taxon>
        <taxon>Mollusca</taxon>
        <taxon>Gastropoda</taxon>
        <taxon>Heterobranchia</taxon>
        <taxon>Euthyneura</taxon>
        <taxon>Panpulmonata</taxon>
        <taxon>Eupulmonata</taxon>
        <taxon>Stylommatophora</taxon>
        <taxon>Helicina</taxon>
        <taxon>Arionoidea</taxon>
        <taxon>Arionidae</taxon>
        <taxon>Arion</taxon>
    </lineage>
</organism>
<feature type="non-terminal residue" evidence="2">
    <location>
        <position position="83"/>
    </location>
</feature>
<reference evidence="2" key="1">
    <citation type="submission" date="2014-12" db="EMBL/GenBank/DDBJ databases">
        <title>Insight into the proteome of Arion vulgaris.</title>
        <authorList>
            <person name="Aradska J."/>
            <person name="Bulat T."/>
            <person name="Smidak R."/>
            <person name="Sarate P."/>
            <person name="Gangsoo J."/>
            <person name="Sialana F."/>
            <person name="Bilban M."/>
            <person name="Lubec G."/>
        </authorList>
    </citation>
    <scope>NUCLEOTIDE SEQUENCE</scope>
    <source>
        <tissue evidence="2">Skin</tissue>
    </source>
</reference>
<evidence type="ECO:0000256" key="1">
    <source>
        <dbReference type="SAM" id="Phobius"/>
    </source>
</evidence>
<proteinExistence type="predicted"/>
<keyword evidence="1" id="KW-0812">Transmembrane</keyword>
<accession>A0A0B6Y308</accession>
<feature type="transmembrane region" description="Helical" evidence="1">
    <location>
        <begin position="12"/>
        <end position="36"/>
    </location>
</feature>
<dbReference type="EMBL" id="HACG01003832">
    <property type="protein sequence ID" value="CEK50697.1"/>
    <property type="molecule type" value="Transcribed_RNA"/>
</dbReference>
<dbReference type="PANTHER" id="PTHR20765:SF1">
    <property type="entry name" value="EQUILIBRATIVE NUCLEOBASE TRANSPORTER 1"/>
    <property type="match status" value="1"/>
</dbReference>
<evidence type="ECO:0000313" key="2">
    <source>
        <dbReference type="EMBL" id="CEK50697.1"/>
    </source>
</evidence>
<dbReference type="InterPro" id="IPR027197">
    <property type="entry name" value="SLC43A3"/>
</dbReference>
<gene>
    <name evidence="2" type="primary">ORF11456</name>
</gene>
<protein>
    <submittedName>
        <fullName evidence="2">Uncharacterized protein</fullName>
    </submittedName>
</protein>
<feature type="non-terminal residue" evidence="2">
    <location>
        <position position="1"/>
    </location>
</feature>
<sequence>EEKPSLRNCMLSPIYILHVLWLSILQLRFYFFLGSLNVTLETLLKSHDLVSHYTNVFMYILMCGLFTSPLAGIVCDLFNRLFA</sequence>
<dbReference type="AlphaFoldDB" id="A0A0B6Y308"/>
<feature type="transmembrane region" description="Helical" evidence="1">
    <location>
        <begin position="56"/>
        <end position="78"/>
    </location>
</feature>
<name>A0A0B6Y308_9EUPU</name>